<keyword evidence="2" id="KW-0479">Metal-binding</keyword>
<evidence type="ECO:0000313" key="7">
    <source>
        <dbReference type="Proteomes" id="UP000244441"/>
    </source>
</evidence>
<evidence type="ECO:0000256" key="3">
    <source>
        <dbReference type="ARBA" id="ARBA00023004"/>
    </source>
</evidence>
<evidence type="ECO:0000256" key="2">
    <source>
        <dbReference type="ARBA" id="ARBA00022723"/>
    </source>
</evidence>
<dbReference type="Proteomes" id="UP000244441">
    <property type="component" value="Chromosome"/>
</dbReference>
<evidence type="ECO:0000259" key="5">
    <source>
        <dbReference type="PROSITE" id="PS51296"/>
    </source>
</evidence>
<reference evidence="6 7" key="1">
    <citation type="submission" date="2018-01" db="EMBL/GenBank/DDBJ databases">
        <title>Genome sequence of a Cantenovulum-like bacteria.</title>
        <authorList>
            <person name="Tan W.R."/>
            <person name="Lau N.-S."/>
            <person name="Go F."/>
            <person name="Amirul A.-A.A."/>
        </authorList>
    </citation>
    <scope>NUCLEOTIDE SEQUENCE [LARGE SCALE GENOMIC DNA]</scope>
    <source>
        <strain evidence="6 7">CCB-QB4</strain>
    </source>
</reference>
<proteinExistence type="predicted"/>
<dbReference type="InterPro" id="IPR036922">
    <property type="entry name" value="Rieske_2Fe-2S_sf"/>
</dbReference>
<dbReference type="GO" id="GO:0051537">
    <property type="term" value="F:2 iron, 2 sulfur cluster binding"/>
    <property type="evidence" value="ECO:0007669"/>
    <property type="project" value="UniProtKB-KW"/>
</dbReference>
<protein>
    <recommendedName>
        <fullName evidence="5">Rieske domain-containing protein</fullName>
    </recommendedName>
</protein>
<keyword evidence="3" id="KW-0408">Iron</keyword>
<accession>A0A2S0VUY9</accession>
<dbReference type="Pfam" id="PF00355">
    <property type="entry name" value="Rieske"/>
    <property type="match status" value="1"/>
</dbReference>
<keyword evidence="7" id="KW-1185">Reference proteome</keyword>
<gene>
    <name evidence="6" type="ORF">C2869_17105</name>
</gene>
<dbReference type="EMBL" id="CP026604">
    <property type="protein sequence ID" value="AWB68037.1"/>
    <property type="molecule type" value="Genomic_DNA"/>
</dbReference>
<dbReference type="PROSITE" id="PS51296">
    <property type="entry name" value="RIESKE"/>
    <property type="match status" value="1"/>
</dbReference>
<dbReference type="SUPFAM" id="SSF50022">
    <property type="entry name" value="ISP domain"/>
    <property type="match status" value="1"/>
</dbReference>
<dbReference type="InterPro" id="IPR017941">
    <property type="entry name" value="Rieske_2Fe-2S"/>
</dbReference>
<keyword evidence="4" id="KW-0411">Iron-sulfur</keyword>
<evidence type="ECO:0000256" key="4">
    <source>
        <dbReference type="ARBA" id="ARBA00023014"/>
    </source>
</evidence>
<sequence>MEQKMANELNVFYPAAGKCSARIKIEQVKETANPDVLVGKAQLPLTDHVGKVVIYKTILQDGSIDLRAVSAYCPHQGYDISKDPLKADGNVYCSLHRRPICIYSEYNQAFAVENSGDEYWIIEN</sequence>
<name>A0A2S0VUY9_9ALTE</name>
<evidence type="ECO:0000256" key="1">
    <source>
        <dbReference type="ARBA" id="ARBA00022714"/>
    </source>
</evidence>
<dbReference type="GO" id="GO:0046872">
    <property type="term" value="F:metal ion binding"/>
    <property type="evidence" value="ECO:0007669"/>
    <property type="project" value="UniProtKB-KW"/>
</dbReference>
<dbReference type="KEGG" id="cate:C2869_17105"/>
<keyword evidence="1" id="KW-0001">2Fe-2S</keyword>
<dbReference type="AlphaFoldDB" id="A0A2S0VUY9"/>
<organism evidence="6 7">
    <name type="scientific">Saccharobesus litoralis</name>
    <dbReference type="NCBI Taxonomy" id="2172099"/>
    <lineage>
        <taxon>Bacteria</taxon>
        <taxon>Pseudomonadati</taxon>
        <taxon>Pseudomonadota</taxon>
        <taxon>Gammaproteobacteria</taxon>
        <taxon>Alteromonadales</taxon>
        <taxon>Alteromonadaceae</taxon>
        <taxon>Saccharobesus</taxon>
    </lineage>
</organism>
<evidence type="ECO:0000313" key="6">
    <source>
        <dbReference type="EMBL" id="AWB68037.1"/>
    </source>
</evidence>
<feature type="domain" description="Rieske" evidence="5">
    <location>
        <begin position="35"/>
        <end position="121"/>
    </location>
</feature>